<evidence type="ECO:0000313" key="8">
    <source>
        <dbReference type="Proteomes" id="UP000220836"/>
    </source>
</evidence>
<reference evidence="7 8" key="1">
    <citation type="submission" date="2017-05" db="EMBL/GenBank/DDBJ databases">
        <authorList>
            <person name="Song R."/>
            <person name="Chenine A.L."/>
            <person name="Ruprecht R.M."/>
        </authorList>
    </citation>
    <scope>NUCLEOTIDE SEQUENCE [LARGE SCALE GENOMIC DNA]</scope>
    <source>
        <strain evidence="7 8">CECT 8663</strain>
    </source>
</reference>
<dbReference type="PANTHER" id="PTHR43280:SF29">
    <property type="entry name" value="ARAC-FAMILY TRANSCRIPTIONAL REGULATOR"/>
    <property type="match status" value="1"/>
</dbReference>
<dbReference type="GO" id="GO:0043565">
    <property type="term" value="F:sequence-specific DNA binding"/>
    <property type="evidence" value="ECO:0007669"/>
    <property type="project" value="InterPro"/>
</dbReference>
<proteinExistence type="predicted"/>
<dbReference type="InterPro" id="IPR018060">
    <property type="entry name" value="HTH_AraC"/>
</dbReference>
<evidence type="ECO:0000313" key="7">
    <source>
        <dbReference type="EMBL" id="SMX38533.1"/>
    </source>
</evidence>
<feature type="compositionally biased region" description="Polar residues" evidence="4">
    <location>
        <begin position="244"/>
        <end position="258"/>
    </location>
</feature>
<feature type="region of interest" description="Disordered" evidence="4">
    <location>
        <begin position="225"/>
        <end position="261"/>
    </location>
</feature>
<evidence type="ECO:0000256" key="3">
    <source>
        <dbReference type="ARBA" id="ARBA00023163"/>
    </source>
</evidence>
<keyword evidence="3" id="KW-0804">Transcription</keyword>
<feature type="transmembrane region" description="Helical" evidence="5">
    <location>
        <begin position="125"/>
        <end position="147"/>
    </location>
</feature>
<dbReference type="PANTHER" id="PTHR43280">
    <property type="entry name" value="ARAC-FAMILY TRANSCRIPTIONAL REGULATOR"/>
    <property type="match status" value="1"/>
</dbReference>
<dbReference type="EMBL" id="FXYH01000004">
    <property type="protein sequence ID" value="SMX38533.1"/>
    <property type="molecule type" value="Genomic_DNA"/>
</dbReference>
<dbReference type="InterPro" id="IPR020449">
    <property type="entry name" value="Tscrpt_reg_AraC-type_HTH"/>
</dbReference>
<dbReference type="RefSeq" id="WP_097803920.1">
    <property type="nucleotide sequence ID" value="NZ_FXYH01000004.1"/>
</dbReference>
<keyword evidence="8" id="KW-1185">Reference proteome</keyword>
<evidence type="ECO:0000256" key="5">
    <source>
        <dbReference type="SAM" id="Phobius"/>
    </source>
</evidence>
<dbReference type="Gene3D" id="1.10.10.60">
    <property type="entry name" value="Homeodomain-like"/>
    <property type="match status" value="1"/>
</dbReference>
<keyword evidence="5" id="KW-0472">Membrane</keyword>
<sequence>MEILLFVGIVQALFACVFLLSKPKRVASDMLLAVWMIFLVLPMISGAAIRLWPDVYIPILRSDLVYPLTYGPFLWFYMRALTGEIDQLSRWDWLHFLPFVGLSIIQLVTGWGPAPPNPEGTEFHIATRVVGAVNLCVYLAYALAVVIRLKQHGRTAAQHFSALPNRVTLVWLQWLTAAISAVFFLLFVASLLSLPEVLKVHLPAQVVIILVLSFFGLRQTQVFDPQPTGDPNKHPPEPDAPSSDGASDNLQASYSRSGLTKDRADRIQTKLDRFMKSDQPYLSADLTISELARQMAVSRHHLTEVISTRHNKSFYVFVNEYRVEAVKQAMMNPKTSEDTILDLAYASGFNSKSPFNTAFKRATGMTPSQYRNQL</sequence>
<dbReference type="SUPFAM" id="SSF46689">
    <property type="entry name" value="Homeodomain-like"/>
    <property type="match status" value="1"/>
</dbReference>
<keyword evidence="5" id="KW-0812">Transmembrane</keyword>
<feature type="transmembrane region" description="Helical" evidence="5">
    <location>
        <begin position="30"/>
        <end position="52"/>
    </location>
</feature>
<name>A0A238K6V4_9RHOB</name>
<dbReference type="GO" id="GO:0003700">
    <property type="term" value="F:DNA-binding transcription factor activity"/>
    <property type="evidence" value="ECO:0007669"/>
    <property type="project" value="InterPro"/>
</dbReference>
<dbReference type="Pfam" id="PF12833">
    <property type="entry name" value="HTH_18"/>
    <property type="match status" value="1"/>
</dbReference>
<keyword evidence="1" id="KW-0805">Transcription regulation</keyword>
<evidence type="ECO:0000256" key="4">
    <source>
        <dbReference type="SAM" id="MobiDB-lite"/>
    </source>
</evidence>
<dbReference type="InterPro" id="IPR018062">
    <property type="entry name" value="HTH_AraC-typ_CS"/>
</dbReference>
<dbReference type="AlphaFoldDB" id="A0A238K6V4"/>
<evidence type="ECO:0000256" key="2">
    <source>
        <dbReference type="ARBA" id="ARBA00023125"/>
    </source>
</evidence>
<feature type="transmembrane region" description="Helical" evidence="5">
    <location>
        <begin position="200"/>
        <end position="217"/>
    </location>
</feature>
<dbReference type="PRINTS" id="PR00032">
    <property type="entry name" value="HTHARAC"/>
</dbReference>
<dbReference type="OrthoDB" id="9816011at2"/>
<dbReference type="InterPro" id="IPR009057">
    <property type="entry name" value="Homeodomain-like_sf"/>
</dbReference>
<dbReference type="Proteomes" id="UP000220836">
    <property type="component" value="Unassembled WGS sequence"/>
</dbReference>
<feature type="domain" description="HTH araC/xylS-type" evidence="6">
    <location>
        <begin position="265"/>
        <end position="373"/>
    </location>
</feature>
<dbReference type="PROSITE" id="PS00041">
    <property type="entry name" value="HTH_ARAC_FAMILY_1"/>
    <property type="match status" value="1"/>
</dbReference>
<keyword evidence="2" id="KW-0238">DNA-binding</keyword>
<dbReference type="SMART" id="SM00342">
    <property type="entry name" value="HTH_ARAC"/>
    <property type="match status" value="1"/>
</dbReference>
<feature type="transmembrane region" description="Helical" evidence="5">
    <location>
        <begin position="64"/>
        <end position="81"/>
    </location>
</feature>
<accession>A0A238K6V4</accession>
<dbReference type="PROSITE" id="PS01124">
    <property type="entry name" value="HTH_ARAC_FAMILY_2"/>
    <property type="match status" value="1"/>
</dbReference>
<evidence type="ECO:0000256" key="1">
    <source>
        <dbReference type="ARBA" id="ARBA00023015"/>
    </source>
</evidence>
<keyword evidence="5" id="KW-1133">Transmembrane helix</keyword>
<feature type="transmembrane region" description="Helical" evidence="5">
    <location>
        <begin position="6"/>
        <end position="23"/>
    </location>
</feature>
<organism evidence="7 8">
    <name type="scientific">Pelagimonas varians</name>
    <dbReference type="NCBI Taxonomy" id="696760"/>
    <lineage>
        <taxon>Bacteria</taxon>
        <taxon>Pseudomonadati</taxon>
        <taxon>Pseudomonadota</taxon>
        <taxon>Alphaproteobacteria</taxon>
        <taxon>Rhodobacterales</taxon>
        <taxon>Roseobacteraceae</taxon>
        <taxon>Pelagimonas</taxon>
    </lineage>
</organism>
<gene>
    <name evidence="7" type="primary">virF_2</name>
    <name evidence="7" type="ORF">PEV8663_01397</name>
</gene>
<protein>
    <submittedName>
        <fullName evidence="7">Virulence regulon transcriptional activator VirF</fullName>
    </submittedName>
</protein>
<feature type="transmembrane region" description="Helical" evidence="5">
    <location>
        <begin position="168"/>
        <end position="194"/>
    </location>
</feature>
<feature type="transmembrane region" description="Helical" evidence="5">
    <location>
        <begin position="93"/>
        <end position="113"/>
    </location>
</feature>
<evidence type="ECO:0000259" key="6">
    <source>
        <dbReference type="PROSITE" id="PS01124"/>
    </source>
</evidence>